<dbReference type="SUPFAM" id="SSF55681">
    <property type="entry name" value="Class II aaRS and biotin synthetases"/>
    <property type="match status" value="1"/>
</dbReference>
<keyword evidence="8 15" id="KW-0547">Nucleotide-binding</keyword>
<keyword evidence="10 15" id="KW-0460">Magnesium</keyword>
<evidence type="ECO:0000256" key="4">
    <source>
        <dbReference type="ARBA" id="ARBA00022490"/>
    </source>
</evidence>
<organism evidence="20 21">
    <name type="scientific">Alistipes communis</name>
    <dbReference type="NCBI Taxonomy" id="2585118"/>
    <lineage>
        <taxon>Bacteria</taxon>
        <taxon>Pseudomonadati</taxon>
        <taxon>Bacteroidota</taxon>
        <taxon>Bacteroidia</taxon>
        <taxon>Bacteroidales</taxon>
        <taxon>Rikenellaceae</taxon>
        <taxon>Alistipes</taxon>
    </lineage>
</organism>
<dbReference type="InterPro" id="IPR004532">
    <property type="entry name" value="Phe-tRNA-ligase_IIc_bsu_bact"/>
</dbReference>
<evidence type="ECO:0000256" key="5">
    <source>
        <dbReference type="ARBA" id="ARBA00022555"/>
    </source>
</evidence>
<dbReference type="Gene3D" id="2.40.50.140">
    <property type="entry name" value="Nucleic acid-binding proteins"/>
    <property type="match status" value="1"/>
</dbReference>
<keyword evidence="5 16" id="KW-0820">tRNA-binding</keyword>
<gene>
    <name evidence="15 20" type="primary">pheT</name>
    <name evidence="20" type="ORF">A5CBH24_23990</name>
</gene>
<dbReference type="InterPro" id="IPR033714">
    <property type="entry name" value="tRNA_bind_bactPheRS"/>
</dbReference>
<protein>
    <recommendedName>
        <fullName evidence="15">Phenylalanine--tRNA ligase beta subunit</fullName>
        <ecNumber evidence="15">6.1.1.20</ecNumber>
    </recommendedName>
    <alternativeName>
        <fullName evidence="15">Phenylalanyl-tRNA synthetase beta subunit</fullName>
        <shortName evidence="15">PheRS</shortName>
    </alternativeName>
</protein>
<evidence type="ECO:0000256" key="2">
    <source>
        <dbReference type="ARBA" id="ARBA00008653"/>
    </source>
</evidence>
<dbReference type="OrthoDB" id="9805455at2"/>
<keyword evidence="4 15" id="KW-0963">Cytoplasm</keyword>
<dbReference type="FunFam" id="2.40.50.140:FF:000045">
    <property type="entry name" value="Phenylalanine--tRNA ligase beta subunit"/>
    <property type="match status" value="1"/>
</dbReference>
<keyword evidence="12 15" id="KW-0648">Protein biosynthesis</keyword>
<dbReference type="Gene3D" id="3.50.40.10">
    <property type="entry name" value="Phenylalanyl-trna Synthetase, Chain B, domain 3"/>
    <property type="match status" value="1"/>
</dbReference>
<dbReference type="Gene3D" id="3.30.56.10">
    <property type="match status" value="2"/>
</dbReference>
<dbReference type="FunFam" id="3.30.70.380:FF:000001">
    <property type="entry name" value="Phenylalanine--tRNA ligase beta subunit"/>
    <property type="match status" value="1"/>
</dbReference>
<evidence type="ECO:0000256" key="15">
    <source>
        <dbReference type="HAMAP-Rule" id="MF_00283"/>
    </source>
</evidence>
<dbReference type="InterPro" id="IPR002547">
    <property type="entry name" value="tRNA-bd_dom"/>
</dbReference>
<evidence type="ECO:0000313" key="20">
    <source>
        <dbReference type="EMBL" id="BBL05086.1"/>
    </source>
</evidence>
<keyword evidence="11 16" id="KW-0694">RNA-binding</keyword>
<evidence type="ECO:0000256" key="6">
    <source>
        <dbReference type="ARBA" id="ARBA00022598"/>
    </source>
</evidence>
<comment type="subcellular location">
    <subcellularLocation>
        <location evidence="1 15">Cytoplasm</location>
    </subcellularLocation>
</comment>
<dbReference type="FunFam" id="3.50.40.10:FF:000001">
    <property type="entry name" value="Phenylalanine--tRNA ligase beta subunit"/>
    <property type="match status" value="1"/>
</dbReference>
<dbReference type="CDD" id="cd02796">
    <property type="entry name" value="tRNA_bind_bactPheRS"/>
    <property type="match status" value="1"/>
</dbReference>
<dbReference type="Proteomes" id="UP000318946">
    <property type="component" value="Chromosome"/>
</dbReference>
<dbReference type="PANTHER" id="PTHR10947:SF0">
    <property type="entry name" value="PHENYLALANINE--TRNA LIGASE BETA SUBUNIT"/>
    <property type="match status" value="1"/>
</dbReference>
<dbReference type="SMART" id="SM00896">
    <property type="entry name" value="FDX-ACB"/>
    <property type="match status" value="1"/>
</dbReference>
<proteinExistence type="inferred from homology"/>
<feature type="domain" description="TRNA-binding" evidence="17">
    <location>
        <begin position="42"/>
        <end position="156"/>
    </location>
</feature>
<dbReference type="SMART" id="SM00873">
    <property type="entry name" value="B3_4"/>
    <property type="match status" value="1"/>
</dbReference>
<dbReference type="Pfam" id="PF03483">
    <property type="entry name" value="B3_4"/>
    <property type="match status" value="1"/>
</dbReference>
<dbReference type="GeneID" id="78343116"/>
<evidence type="ECO:0000256" key="14">
    <source>
        <dbReference type="ARBA" id="ARBA00049255"/>
    </source>
</evidence>
<evidence type="ECO:0000256" key="10">
    <source>
        <dbReference type="ARBA" id="ARBA00022842"/>
    </source>
</evidence>
<dbReference type="Pfam" id="PF01588">
    <property type="entry name" value="tRNA_bind"/>
    <property type="match status" value="1"/>
</dbReference>
<dbReference type="GO" id="GO:0005524">
    <property type="term" value="F:ATP binding"/>
    <property type="evidence" value="ECO:0007669"/>
    <property type="project" value="UniProtKB-UniRule"/>
</dbReference>
<comment type="cofactor">
    <cofactor evidence="15">
        <name>Mg(2+)</name>
        <dbReference type="ChEBI" id="CHEBI:18420"/>
    </cofactor>
    <text evidence="15">Binds 2 magnesium ions per tetramer.</text>
</comment>
<evidence type="ECO:0000256" key="11">
    <source>
        <dbReference type="ARBA" id="ARBA00022884"/>
    </source>
</evidence>
<keyword evidence="13 15" id="KW-0030">Aminoacyl-tRNA synthetase</keyword>
<evidence type="ECO:0000313" key="21">
    <source>
        <dbReference type="Proteomes" id="UP000318946"/>
    </source>
</evidence>
<evidence type="ECO:0000256" key="12">
    <source>
        <dbReference type="ARBA" id="ARBA00022917"/>
    </source>
</evidence>
<comment type="similarity">
    <text evidence="2 15">Belongs to the phenylalanyl-tRNA synthetase beta subunit family. Type 1 subfamily.</text>
</comment>
<dbReference type="GO" id="GO:0004826">
    <property type="term" value="F:phenylalanine-tRNA ligase activity"/>
    <property type="evidence" value="ECO:0007669"/>
    <property type="project" value="UniProtKB-UniRule"/>
</dbReference>
<feature type="binding site" evidence="15">
    <location>
        <position position="472"/>
    </location>
    <ligand>
        <name>Mg(2+)</name>
        <dbReference type="ChEBI" id="CHEBI:18420"/>
        <note>shared with alpha subunit</note>
    </ligand>
</feature>
<feature type="domain" description="B5" evidence="19">
    <location>
        <begin position="416"/>
        <end position="494"/>
    </location>
</feature>
<dbReference type="Pfam" id="PF17759">
    <property type="entry name" value="tRNA_synthFbeta"/>
    <property type="match status" value="1"/>
</dbReference>
<dbReference type="InterPro" id="IPR005147">
    <property type="entry name" value="tRNA_synthase_B5-dom"/>
</dbReference>
<dbReference type="SUPFAM" id="SSF56037">
    <property type="entry name" value="PheT/TilS domain"/>
    <property type="match status" value="1"/>
</dbReference>
<dbReference type="RefSeq" id="WP_141413336.1">
    <property type="nucleotide sequence ID" value="NZ_AP019735.1"/>
</dbReference>
<dbReference type="GO" id="GO:0000287">
    <property type="term" value="F:magnesium ion binding"/>
    <property type="evidence" value="ECO:0007669"/>
    <property type="project" value="UniProtKB-UniRule"/>
</dbReference>
<dbReference type="Pfam" id="PF03147">
    <property type="entry name" value="FDX-ACB"/>
    <property type="match status" value="1"/>
</dbReference>
<evidence type="ECO:0000259" key="19">
    <source>
        <dbReference type="PROSITE" id="PS51483"/>
    </source>
</evidence>
<dbReference type="HAMAP" id="MF_00283">
    <property type="entry name" value="Phe_tRNA_synth_beta1"/>
    <property type="match status" value="1"/>
</dbReference>
<dbReference type="Gene3D" id="3.30.930.10">
    <property type="entry name" value="Bira Bifunctional Protein, Domain 2"/>
    <property type="match status" value="1"/>
</dbReference>
<dbReference type="Pfam" id="PF03484">
    <property type="entry name" value="B5"/>
    <property type="match status" value="1"/>
</dbReference>
<dbReference type="PROSITE" id="PS50886">
    <property type="entry name" value="TRBD"/>
    <property type="match status" value="1"/>
</dbReference>
<feature type="binding site" evidence="15">
    <location>
        <position position="482"/>
    </location>
    <ligand>
        <name>Mg(2+)</name>
        <dbReference type="ChEBI" id="CHEBI:18420"/>
        <note>shared with alpha subunit</note>
    </ligand>
</feature>
<dbReference type="GO" id="GO:0006432">
    <property type="term" value="P:phenylalanyl-tRNA aminoacylation"/>
    <property type="evidence" value="ECO:0007669"/>
    <property type="project" value="UniProtKB-UniRule"/>
</dbReference>
<dbReference type="InterPro" id="IPR009061">
    <property type="entry name" value="DNA-bd_dom_put_sf"/>
</dbReference>
<reference evidence="21" key="1">
    <citation type="submission" date="2019-06" db="EMBL/GenBank/DDBJ databases">
        <title>Alistipes onderdonkii subsp. vulgaris subsp. nov., Alistipes dispar sp. nov. and Alistipes communis sp. nov., isolated from human faeces, and creation of Alistipes onderdonkii subsp. onderdonkii subsp. nov.</title>
        <authorList>
            <person name="Sakamoto M."/>
            <person name="Ikeyama N."/>
            <person name="Ogata Y."/>
            <person name="Suda W."/>
            <person name="Iino T."/>
            <person name="Hattori M."/>
            <person name="Ohkuma M."/>
        </authorList>
    </citation>
    <scope>NUCLEOTIDE SEQUENCE [LARGE SCALE GENOMIC DNA]</scope>
    <source>
        <strain evidence="21">5CBH24</strain>
    </source>
</reference>
<dbReference type="PROSITE" id="PS51483">
    <property type="entry name" value="B5"/>
    <property type="match status" value="1"/>
</dbReference>
<dbReference type="Gene3D" id="3.30.70.380">
    <property type="entry name" value="Ferrodoxin-fold anticodon-binding domain"/>
    <property type="match status" value="1"/>
</dbReference>
<dbReference type="InterPro" id="IPR005146">
    <property type="entry name" value="B3/B4_tRNA-bd"/>
</dbReference>
<keyword evidence="7 15" id="KW-0479">Metal-binding</keyword>
<dbReference type="InterPro" id="IPR041616">
    <property type="entry name" value="PheRS_beta_core"/>
</dbReference>
<dbReference type="SMART" id="SM00874">
    <property type="entry name" value="B5"/>
    <property type="match status" value="1"/>
</dbReference>
<feature type="binding site" evidence="15">
    <location>
        <position position="481"/>
    </location>
    <ligand>
        <name>Mg(2+)</name>
        <dbReference type="ChEBI" id="CHEBI:18420"/>
        <note>shared with alpha subunit</note>
    </ligand>
</feature>
<evidence type="ECO:0000256" key="16">
    <source>
        <dbReference type="PROSITE-ProRule" id="PRU00209"/>
    </source>
</evidence>
<dbReference type="KEGG" id="acou:A5CBH24_23990"/>
<dbReference type="GO" id="GO:0009328">
    <property type="term" value="C:phenylalanine-tRNA ligase complex"/>
    <property type="evidence" value="ECO:0007669"/>
    <property type="project" value="TreeGrafter"/>
</dbReference>
<dbReference type="PANTHER" id="PTHR10947">
    <property type="entry name" value="PHENYLALANYL-TRNA SYNTHETASE BETA CHAIN AND LEUCINE-RICH REPEAT-CONTAINING PROTEIN 47"/>
    <property type="match status" value="1"/>
</dbReference>
<evidence type="ECO:0000256" key="1">
    <source>
        <dbReference type="ARBA" id="ARBA00004496"/>
    </source>
</evidence>
<dbReference type="EMBL" id="AP019735">
    <property type="protein sequence ID" value="BBL05086.1"/>
    <property type="molecule type" value="Genomic_DNA"/>
</dbReference>
<evidence type="ECO:0000259" key="18">
    <source>
        <dbReference type="PROSITE" id="PS51447"/>
    </source>
</evidence>
<dbReference type="PROSITE" id="PS51447">
    <property type="entry name" value="FDX_ACB"/>
    <property type="match status" value="1"/>
</dbReference>
<dbReference type="InterPro" id="IPR045864">
    <property type="entry name" value="aa-tRNA-synth_II/BPL/LPL"/>
</dbReference>
<comment type="catalytic activity">
    <reaction evidence="14 15">
        <text>tRNA(Phe) + L-phenylalanine + ATP = L-phenylalanyl-tRNA(Phe) + AMP + diphosphate + H(+)</text>
        <dbReference type="Rhea" id="RHEA:19413"/>
        <dbReference type="Rhea" id="RHEA-COMP:9668"/>
        <dbReference type="Rhea" id="RHEA-COMP:9699"/>
        <dbReference type="ChEBI" id="CHEBI:15378"/>
        <dbReference type="ChEBI" id="CHEBI:30616"/>
        <dbReference type="ChEBI" id="CHEBI:33019"/>
        <dbReference type="ChEBI" id="CHEBI:58095"/>
        <dbReference type="ChEBI" id="CHEBI:78442"/>
        <dbReference type="ChEBI" id="CHEBI:78531"/>
        <dbReference type="ChEBI" id="CHEBI:456215"/>
        <dbReference type="EC" id="6.1.1.20"/>
    </reaction>
</comment>
<feature type="domain" description="FDX-ACB" evidence="18">
    <location>
        <begin position="731"/>
        <end position="824"/>
    </location>
</feature>
<dbReference type="SUPFAM" id="SSF46955">
    <property type="entry name" value="Putative DNA-binding domain"/>
    <property type="match status" value="1"/>
</dbReference>
<dbReference type="InterPro" id="IPR012340">
    <property type="entry name" value="NA-bd_OB-fold"/>
</dbReference>
<evidence type="ECO:0000256" key="3">
    <source>
        <dbReference type="ARBA" id="ARBA00011209"/>
    </source>
</evidence>
<dbReference type="NCBIfam" id="TIGR00472">
    <property type="entry name" value="pheT_bact"/>
    <property type="match status" value="1"/>
</dbReference>
<evidence type="ECO:0000256" key="13">
    <source>
        <dbReference type="ARBA" id="ARBA00023146"/>
    </source>
</evidence>
<dbReference type="SUPFAM" id="SSF54991">
    <property type="entry name" value="Anticodon-binding domain of PheRS"/>
    <property type="match status" value="1"/>
</dbReference>
<dbReference type="SUPFAM" id="SSF50249">
    <property type="entry name" value="Nucleic acid-binding proteins"/>
    <property type="match status" value="1"/>
</dbReference>
<evidence type="ECO:0000256" key="9">
    <source>
        <dbReference type="ARBA" id="ARBA00022840"/>
    </source>
</evidence>
<dbReference type="InterPro" id="IPR005121">
    <property type="entry name" value="Fdx_antiC-bd"/>
</dbReference>
<keyword evidence="21" id="KW-1185">Reference proteome</keyword>
<name>A0A4Y1WXX0_9BACT</name>
<dbReference type="CDD" id="cd00769">
    <property type="entry name" value="PheRS_beta_core"/>
    <property type="match status" value="1"/>
</dbReference>
<dbReference type="InterPro" id="IPR036690">
    <property type="entry name" value="Fdx_antiC-bd_sf"/>
</dbReference>
<feature type="binding site" evidence="15">
    <location>
        <position position="478"/>
    </location>
    <ligand>
        <name>Mg(2+)</name>
        <dbReference type="ChEBI" id="CHEBI:18420"/>
        <note>shared with alpha subunit</note>
    </ligand>
</feature>
<keyword evidence="6 15" id="KW-0436">Ligase</keyword>
<evidence type="ECO:0000259" key="17">
    <source>
        <dbReference type="PROSITE" id="PS50886"/>
    </source>
</evidence>
<sequence length="824" mass="91033">MNISYNWLKKYIAADLSAEAMATILTDIGLEVESFEKIETVRGGLQGVVVGEVLSCEKHPDSDHLHVTTVDVGAPEPLRIVCGAPNCRKGLKVLCATVGAVLYPEGGDEAFKIKRSKIRGVESLGMLCAEDELGIGASHDGIMELPADAPVGMPAKEYLHIEDDYLIGVGLTPNRVDAASHIGVARDLAAYLRAKGDAEARVLWPDVSAFAVDDHALEIGVTVENAEAAPRYTGVTITGCKIGPSPDWMQNALRAAGIHPKNNLVDITNYVLFELGQPLHAFDARKIEGRRIVVKTCAEGTPFVTLDGVERKLSDRDLMICSAERPMCIGGVFGGLASGVGDDTTDIFLESAYFNPVWVRKTAKRHGLNTDSSWRFERGVDPRLQVYALKRAALLFKELAGGRISSDIVEVSAGEPADFVFDFSPARSNALIGKELSEQTYRTILDALDVKILGEREREGVWRVAVPPYRVDVQREADLVEEVLRIYGYNNVEIPVQVRSTLSYAAKPDRNRLMNLAADYLTAGGFTEIMSNSLTKESYYEGLTSYPAARCVRILNPLSADLNVMRQTLLFNTMEAVQLNANRRNGNLRLYEFGNCYFYDEAARDAEKPLSAYSEQYRLAIAVTGAAVPQSWNAKPQASSFFTLRAVAEKLLRRFGLDIYALKCEPLQSDLFGDGISLSAGNGRELLQMGVVAPRIRRAFDLKQEVYYLEMNFDALVKSTRKHRIAFEELSKFPEVKRDLALLVDRQVTFAQLRAIALATERKLLKSVSLFDVYEGDKLPEGKKSYALSFVLEDKSQTLTDKAIERVMNNLQAQFERQAGAVVR</sequence>
<evidence type="ECO:0000256" key="8">
    <source>
        <dbReference type="ARBA" id="ARBA00022741"/>
    </source>
</evidence>
<dbReference type="GO" id="GO:0000049">
    <property type="term" value="F:tRNA binding"/>
    <property type="evidence" value="ECO:0007669"/>
    <property type="project" value="UniProtKB-UniRule"/>
</dbReference>
<keyword evidence="9 15" id="KW-0067">ATP-binding</keyword>
<dbReference type="InterPro" id="IPR045060">
    <property type="entry name" value="Phe-tRNA-ligase_IIc_bsu"/>
</dbReference>
<dbReference type="EC" id="6.1.1.20" evidence="15"/>
<accession>A0A4Y1WXX0</accession>
<dbReference type="NCBIfam" id="NF045760">
    <property type="entry name" value="YtpR"/>
    <property type="match status" value="1"/>
</dbReference>
<dbReference type="AlphaFoldDB" id="A0A4Y1WXX0"/>
<comment type="subunit">
    <text evidence="3 15">Tetramer of two alpha and two beta subunits.</text>
</comment>
<dbReference type="InterPro" id="IPR020825">
    <property type="entry name" value="Phe-tRNA_synthase-like_B3/B4"/>
</dbReference>
<evidence type="ECO:0000256" key="7">
    <source>
        <dbReference type="ARBA" id="ARBA00022723"/>
    </source>
</evidence>